<feature type="region of interest" description="Disordered" evidence="1">
    <location>
        <begin position="414"/>
        <end position="439"/>
    </location>
</feature>
<dbReference type="AlphaFoldDB" id="A0A1D2VCX4"/>
<dbReference type="InParanoid" id="A0A1D2VCX4"/>
<dbReference type="EMBL" id="KV454486">
    <property type="protein sequence ID" value="ODV59370.1"/>
    <property type="molecule type" value="Genomic_DNA"/>
</dbReference>
<feature type="compositionally biased region" description="Low complexity" evidence="1">
    <location>
        <begin position="306"/>
        <end position="351"/>
    </location>
</feature>
<evidence type="ECO:0000313" key="2">
    <source>
        <dbReference type="EMBL" id="ODV59370.1"/>
    </source>
</evidence>
<feature type="region of interest" description="Disordered" evidence="1">
    <location>
        <begin position="92"/>
        <end position="221"/>
    </location>
</feature>
<dbReference type="Proteomes" id="UP000095038">
    <property type="component" value="Unassembled WGS sequence"/>
</dbReference>
<proteinExistence type="predicted"/>
<name>A0A1D2VCX4_9ASCO</name>
<feature type="compositionally biased region" description="Basic and acidic residues" evidence="1">
    <location>
        <begin position="181"/>
        <end position="194"/>
    </location>
</feature>
<evidence type="ECO:0000256" key="1">
    <source>
        <dbReference type="SAM" id="MobiDB-lite"/>
    </source>
</evidence>
<evidence type="ECO:0000313" key="3">
    <source>
        <dbReference type="Proteomes" id="UP000095038"/>
    </source>
</evidence>
<accession>A0A1D2VCX4</accession>
<feature type="compositionally biased region" description="Low complexity" evidence="1">
    <location>
        <begin position="110"/>
        <end position="170"/>
    </location>
</feature>
<keyword evidence="3" id="KW-1185">Reference proteome</keyword>
<feature type="compositionally biased region" description="Low complexity" evidence="1">
    <location>
        <begin position="419"/>
        <end position="432"/>
    </location>
</feature>
<gene>
    <name evidence="2" type="ORF">ASCRUDRAFT_87458</name>
</gene>
<feature type="region of interest" description="Disordered" evidence="1">
    <location>
        <begin position="258"/>
        <end position="381"/>
    </location>
</feature>
<feature type="compositionally biased region" description="Polar residues" evidence="1">
    <location>
        <begin position="1"/>
        <end position="16"/>
    </location>
</feature>
<feature type="compositionally biased region" description="Low complexity" evidence="1">
    <location>
        <begin position="202"/>
        <end position="217"/>
    </location>
</feature>
<sequence length="541" mass="60206">MSYSPNSFKTASFESLNRSTSSFTNTSYTNNNSNNSNNNSNSNNTNTNTNNNNPIQKMNSKRKKNLEILLNDDLIKTEIDLELKKQKQLNQLNNNNISPNTSYTANFYDNSNANSNSNSNSNPNPNSYSVTNSPIVNSFLQNLSSNPNQLSSSSSNNNNYTNYSPSVTSSPKISANSRVRALQEKIKKDLDLKDTPNPSKFSLPNRSYLSRSNSSNSVKNLAKDFNNSSNLNLSSINSINNINPVNNIYNSPVFSNSSSNLNSPYTTDINNEDLEIPRRSSSRIKKNPPPIIVLPENEDLPKRSSSRSQTSSSSSSSIKSQPQSLSHSQSQSQLQSHSQSQSQSQFQSLSQPQPPHSPLFEVDEIPTTPTSIYSNDNISTNSLNYSVTSSGKKLIKPRFKVTVKKSASVIKSSIRKSKSNLSSPNSLSENSSIPVDNTPTSSEIAAKTLRTLQAKDKEINNRIKKFKSEVDFIDKSLPPYSCSQDFNDQKKLLIAKEKLLKNLEYWEKKKYENGILISRYSRKCIYSGGDDVTSFWAGRND</sequence>
<dbReference type="GeneID" id="30968589"/>
<feature type="compositionally biased region" description="Polar residues" evidence="1">
    <location>
        <begin position="258"/>
        <end position="269"/>
    </location>
</feature>
<feature type="compositionally biased region" description="Polar residues" evidence="1">
    <location>
        <begin position="97"/>
        <end position="109"/>
    </location>
</feature>
<feature type="compositionally biased region" description="Low complexity" evidence="1">
    <location>
        <begin position="17"/>
        <end position="53"/>
    </location>
</feature>
<dbReference type="RefSeq" id="XP_020045677.1">
    <property type="nucleotide sequence ID" value="XM_020194953.1"/>
</dbReference>
<protein>
    <submittedName>
        <fullName evidence="2">Uncharacterized protein</fullName>
    </submittedName>
</protein>
<dbReference type="STRING" id="1344418.A0A1D2VCX4"/>
<feature type="compositionally biased region" description="Polar residues" evidence="1">
    <location>
        <begin position="367"/>
        <end position="381"/>
    </location>
</feature>
<reference evidence="3" key="1">
    <citation type="submission" date="2016-05" db="EMBL/GenBank/DDBJ databases">
        <title>Comparative genomics of biotechnologically important yeasts.</title>
        <authorList>
            <consortium name="DOE Joint Genome Institute"/>
            <person name="Riley R."/>
            <person name="Haridas S."/>
            <person name="Wolfe K.H."/>
            <person name="Lopes M.R."/>
            <person name="Hittinger C.T."/>
            <person name="Goker M."/>
            <person name="Salamov A."/>
            <person name="Wisecaver J."/>
            <person name="Long T.M."/>
            <person name="Aerts A.L."/>
            <person name="Barry K."/>
            <person name="Choi C."/>
            <person name="Clum A."/>
            <person name="Coughlan A.Y."/>
            <person name="Deshpande S."/>
            <person name="Douglass A.P."/>
            <person name="Hanson S.J."/>
            <person name="Klenk H.-P."/>
            <person name="Labutti K."/>
            <person name="Lapidus A."/>
            <person name="Lindquist E."/>
            <person name="Lipzen A."/>
            <person name="Meier-Kolthoff J.P."/>
            <person name="Ohm R.A."/>
            <person name="Otillar R.P."/>
            <person name="Pangilinan J."/>
            <person name="Peng Y."/>
            <person name="Rokas A."/>
            <person name="Rosa C.A."/>
            <person name="Scheuner C."/>
            <person name="Sibirny A.A."/>
            <person name="Slot J.C."/>
            <person name="Stielow J.B."/>
            <person name="Sun H."/>
            <person name="Kurtzman C.P."/>
            <person name="Blackwell M."/>
            <person name="Grigoriev I.V."/>
            <person name="Jeffries T.W."/>
        </authorList>
    </citation>
    <scope>NUCLEOTIDE SEQUENCE [LARGE SCALE GENOMIC DNA]</scope>
    <source>
        <strain evidence="3">DSM 1968</strain>
    </source>
</reference>
<organism evidence="2 3">
    <name type="scientific">Ascoidea rubescens DSM 1968</name>
    <dbReference type="NCBI Taxonomy" id="1344418"/>
    <lineage>
        <taxon>Eukaryota</taxon>
        <taxon>Fungi</taxon>
        <taxon>Dikarya</taxon>
        <taxon>Ascomycota</taxon>
        <taxon>Saccharomycotina</taxon>
        <taxon>Saccharomycetes</taxon>
        <taxon>Ascoideaceae</taxon>
        <taxon>Ascoidea</taxon>
    </lineage>
</organism>
<feature type="region of interest" description="Disordered" evidence="1">
    <location>
        <begin position="1"/>
        <end position="57"/>
    </location>
</feature>